<feature type="transmembrane region" description="Helical" evidence="1">
    <location>
        <begin position="12"/>
        <end position="29"/>
    </location>
</feature>
<gene>
    <name evidence="2" type="ORF">M060_07530</name>
</gene>
<dbReference type="AlphaFoldDB" id="S7XE95"/>
<proteinExistence type="predicted"/>
<comment type="caution">
    <text evidence="2">The sequence shown here is derived from an EMBL/GenBank/DDBJ whole genome shotgun (WGS) entry which is preliminary data.</text>
</comment>
<evidence type="ECO:0000256" key="1">
    <source>
        <dbReference type="SAM" id="Phobius"/>
    </source>
</evidence>
<evidence type="ECO:0000313" key="3">
    <source>
        <dbReference type="Proteomes" id="UP000014973"/>
    </source>
</evidence>
<keyword evidence="1" id="KW-1133">Transmembrane helix</keyword>
<dbReference type="EMBL" id="ATAB01000011">
    <property type="protein sequence ID" value="EPR93881.1"/>
    <property type="molecule type" value="Genomic_DNA"/>
</dbReference>
<name>S7XE95_STRMT</name>
<dbReference type="Proteomes" id="UP000014973">
    <property type="component" value="Unassembled WGS sequence"/>
</dbReference>
<protein>
    <submittedName>
        <fullName evidence="2">Uncharacterized protein</fullName>
    </submittedName>
</protein>
<sequence length="63" mass="7333">MKKYIQTIGKVIRSIPAWITVLLFGRIFYDKKYLKTSWFSTLFSEGGCRHIVTSGIELFMAKI</sequence>
<accession>S7XE95</accession>
<keyword evidence="1" id="KW-0472">Membrane</keyword>
<keyword evidence="1" id="KW-0812">Transmembrane</keyword>
<reference evidence="2 3" key="1">
    <citation type="submission" date="2013-06" db="EMBL/GenBank/DDBJ databases">
        <title>Genome sequencing of Streptococcus mitis strains.</title>
        <authorList>
            <person name="Ikryannikova L.N."/>
            <person name="Ilina E.N."/>
            <person name="Kostryukova E.S."/>
            <person name="Semashko T.A."/>
            <person name="Savinova T.A."/>
            <person name="Karpova I.Y."/>
            <person name="Larin A.K."/>
            <person name="Ischenko D.S."/>
            <person name="Dubovickaya V.A."/>
            <person name="Sidorenko S.V."/>
            <person name="Govorun V.M."/>
        </authorList>
    </citation>
    <scope>NUCLEOTIDE SEQUENCE [LARGE SCALE GENOMIC DNA]</scope>
    <source>
        <strain evidence="2 3">29/42</strain>
    </source>
</reference>
<organism evidence="2 3">
    <name type="scientific">Streptococcus mitis 29/42</name>
    <dbReference type="NCBI Taxonomy" id="1340486"/>
    <lineage>
        <taxon>Bacteria</taxon>
        <taxon>Bacillati</taxon>
        <taxon>Bacillota</taxon>
        <taxon>Bacilli</taxon>
        <taxon>Lactobacillales</taxon>
        <taxon>Streptococcaceae</taxon>
        <taxon>Streptococcus</taxon>
        <taxon>Streptococcus mitis group</taxon>
    </lineage>
</organism>
<evidence type="ECO:0000313" key="2">
    <source>
        <dbReference type="EMBL" id="EPR93881.1"/>
    </source>
</evidence>